<evidence type="ECO:0000256" key="1">
    <source>
        <dbReference type="SAM" id="MobiDB-lite"/>
    </source>
</evidence>
<reference evidence="2" key="1">
    <citation type="submission" date="2023-10" db="EMBL/GenBank/DDBJ databases">
        <authorList>
            <person name="Noh H."/>
        </authorList>
    </citation>
    <scope>NUCLEOTIDE SEQUENCE</scope>
    <source>
        <strain evidence="2">DUCC4014</strain>
    </source>
</reference>
<dbReference type="RefSeq" id="XP_062632005.1">
    <property type="nucleotide sequence ID" value="XM_062776021.1"/>
</dbReference>
<keyword evidence="3" id="KW-1185">Reference proteome</keyword>
<organism evidence="2 3">
    <name type="scientific">Vanrija pseudolonga</name>
    <dbReference type="NCBI Taxonomy" id="143232"/>
    <lineage>
        <taxon>Eukaryota</taxon>
        <taxon>Fungi</taxon>
        <taxon>Dikarya</taxon>
        <taxon>Basidiomycota</taxon>
        <taxon>Agaricomycotina</taxon>
        <taxon>Tremellomycetes</taxon>
        <taxon>Trichosporonales</taxon>
        <taxon>Trichosporonaceae</taxon>
        <taxon>Vanrija</taxon>
    </lineage>
</organism>
<evidence type="ECO:0000313" key="3">
    <source>
        <dbReference type="Proteomes" id="UP000827549"/>
    </source>
</evidence>
<gene>
    <name evidence="2" type="ORF">LOC62_07G009467</name>
</gene>
<feature type="region of interest" description="Disordered" evidence="1">
    <location>
        <begin position="110"/>
        <end position="165"/>
    </location>
</feature>
<dbReference type="EMBL" id="CP086720">
    <property type="protein sequence ID" value="WOO85979.1"/>
    <property type="molecule type" value="Genomic_DNA"/>
</dbReference>
<dbReference type="Proteomes" id="UP000827549">
    <property type="component" value="Chromosome 7"/>
</dbReference>
<sequence>MCHPLPGRTTCVHSNTELILWAVLPPPSGRESMSCMGLRLTDWGIEWVPAVADLEPNELAARLAPWFEDYGLQQIDYFVNYTRGGSPGTCTRRCNCGGLGLPPPLYGATRSQPLVGQGDKDDDESWMGVGHPAHPDHAGPTNNSGNKIPVKKKIKRAGTKKRTRP</sequence>
<dbReference type="AlphaFoldDB" id="A0AAF1BRK8"/>
<feature type="compositionally biased region" description="Basic residues" evidence="1">
    <location>
        <begin position="149"/>
        <end position="165"/>
    </location>
</feature>
<dbReference type="GeneID" id="87812628"/>
<evidence type="ECO:0000313" key="2">
    <source>
        <dbReference type="EMBL" id="WOO85979.1"/>
    </source>
</evidence>
<protein>
    <submittedName>
        <fullName evidence="2">Uncharacterized protein</fullName>
    </submittedName>
</protein>
<proteinExistence type="predicted"/>
<accession>A0AAF1BRK8</accession>
<name>A0AAF1BRK8_9TREE</name>